<dbReference type="RefSeq" id="WP_182560530.1">
    <property type="nucleotide sequence ID" value="NZ_JACGWT010000004.1"/>
</dbReference>
<evidence type="ECO:0000313" key="5">
    <source>
        <dbReference type="EMBL" id="MBA8794895.1"/>
    </source>
</evidence>
<dbReference type="InterPro" id="IPR024072">
    <property type="entry name" value="DHFR-like_dom_sf"/>
</dbReference>
<evidence type="ECO:0000259" key="4">
    <source>
        <dbReference type="Pfam" id="PF01872"/>
    </source>
</evidence>
<reference evidence="5 6" key="1">
    <citation type="submission" date="2020-07" db="EMBL/GenBank/DDBJ databases">
        <title>Sequencing the genomes of 1000 actinobacteria strains.</title>
        <authorList>
            <person name="Klenk H.-P."/>
        </authorList>
    </citation>
    <scope>NUCLEOTIDE SEQUENCE [LARGE SCALE GENOMIC DNA]</scope>
    <source>
        <strain evidence="5 6">DSM 100723</strain>
    </source>
</reference>
<evidence type="ECO:0000256" key="3">
    <source>
        <dbReference type="ARBA" id="ARBA00023002"/>
    </source>
</evidence>
<dbReference type="PANTHER" id="PTHR38011:SF7">
    <property type="entry name" value="2,5-DIAMINO-6-RIBOSYLAMINO-4(3H)-PYRIMIDINONE 5'-PHOSPHATE REDUCTASE"/>
    <property type="match status" value="1"/>
</dbReference>
<protein>
    <submittedName>
        <fullName evidence="5">Riboflavin biosynthesis pyrimidine reductase</fullName>
    </submittedName>
</protein>
<accession>A0A7W3P6G7</accession>
<organism evidence="5 6">
    <name type="scientific">Microlunatus kandeliicorticis</name>
    <dbReference type="NCBI Taxonomy" id="1759536"/>
    <lineage>
        <taxon>Bacteria</taxon>
        <taxon>Bacillati</taxon>
        <taxon>Actinomycetota</taxon>
        <taxon>Actinomycetes</taxon>
        <taxon>Propionibacteriales</taxon>
        <taxon>Propionibacteriaceae</taxon>
        <taxon>Microlunatus</taxon>
    </lineage>
</organism>
<dbReference type="SUPFAM" id="SSF53597">
    <property type="entry name" value="Dihydrofolate reductase-like"/>
    <property type="match status" value="1"/>
</dbReference>
<dbReference type="InterPro" id="IPR050765">
    <property type="entry name" value="Riboflavin_Biosynth_HTPR"/>
</dbReference>
<feature type="domain" description="Bacterial bifunctional deaminase-reductase C-terminal" evidence="4">
    <location>
        <begin position="48"/>
        <end position="254"/>
    </location>
</feature>
<comment type="caution">
    <text evidence="5">The sequence shown here is derived from an EMBL/GenBank/DDBJ whole genome shotgun (WGS) entry which is preliminary data.</text>
</comment>
<evidence type="ECO:0000256" key="1">
    <source>
        <dbReference type="ARBA" id="ARBA00005104"/>
    </source>
</evidence>
<name>A0A7W3P6G7_9ACTN</name>
<keyword evidence="3" id="KW-0560">Oxidoreductase</keyword>
<dbReference type="PANTHER" id="PTHR38011">
    <property type="entry name" value="DIHYDROFOLATE REDUCTASE FAMILY PROTEIN (AFU_ORTHOLOGUE AFUA_8G06820)"/>
    <property type="match status" value="1"/>
</dbReference>
<keyword evidence="6" id="KW-1185">Reference proteome</keyword>
<sequence length="267" mass="28134">MPSEQQRPDLDDPIVADFVRDGSVAPGTTLGPDELETLYDHPAPARGWLRTNFVASLDGSAVGDDGRSGTINTPSDRQVFAALRAHADVVLVGAATVRTEGYRAITLEPWQVDLRRRLGLASYPRLAVITSSLDLDPELADAGAPAGPVTVLTTEGQDPDALARFRDHGVDVTEFPGEHVGVTEAVAHLVGTAGPRLLCEGGAGLHRRLIDAGLVDDLCLTIASRLVGGDGGRIVTGGPLQPNPVAELAHLLHADDGSLFTRYLIPR</sequence>
<keyword evidence="2" id="KW-0521">NADP</keyword>
<dbReference type="EMBL" id="JACGWT010000004">
    <property type="protein sequence ID" value="MBA8794895.1"/>
    <property type="molecule type" value="Genomic_DNA"/>
</dbReference>
<dbReference type="Proteomes" id="UP000523079">
    <property type="component" value="Unassembled WGS sequence"/>
</dbReference>
<proteinExistence type="predicted"/>
<evidence type="ECO:0000313" key="6">
    <source>
        <dbReference type="Proteomes" id="UP000523079"/>
    </source>
</evidence>
<dbReference type="Pfam" id="PF01872">
    <property type="entry name" value="RibD_C"/>
    <property type="match status" value="1"/>
</dbReference>
<dbReference type="InterPro" id="IPR002734">
    <property type="entry name" value="RibDG_C"/>
</dbReference>
<dbReference type="AlphaFoldDB" id="A0A7W3P6G7"/>
<dbReference type="GO" id="GO:0008703">
    <property type="term" value="F:5-amino-6-(5-phosphoribosylamino)uracil reductase activity"/>
    <property type="evidence" value="ECO:0007669"/>
    <property type="project" value="InterPro"/>
</dbReference>
<gene>
    <name evidence="5" type="ORF">FHX74_002523</name>
</gene>
<comment type="pathway">
    <text evidence="1">Cofactor biosynthesis; riboflavin biosynthesis.</text>
</comment>
<evidence type="ECO:0000256" key="2">
    <source>
        <dbReference type="ARBA" id="ARBA00022857"/>
    </source>
</evidence>
<dbReference type="Gene3D" id="3.40.430.10">
    <property type="entry name" value="Dihydrofolate Reductase, subunit A"/>
    <property type="match status" value="1"/>
</dbReference>
<dbReference type="GO" id="GO:0009231">
    <property type="term" value="P:riboflavin biosynthetic process"/>
    <property type="evidence" value="ECO:0007669"/>
    <property type="project" value="InterPro"/>
</dbReference>